<proteinExistence type="predicted"/>
<organism evidence="2 3">
    <name type="scientific">Methylophilus aquaticus</name>
    <dbReference type="NCBI Taxonomy" id="1971610"/>
    <lineage>
        <taxon>Bacteria</taxon>
        <taxon>Pseudomonadati</taxon>
        <taxon>Pseudomonadota</taxon>
        <taxon>Betaproteobacteria</taxon>
        <taxon>Nitrosomonadales</taxon>
        <taxon>Methylophilaceae</taxon>
        <taxon>Methylophilus</taxon>
    </lineage>
</organism>
<dbReference type="Pfam" id="PF13304">
    <property type="entry name" value="AAA_21"/>
    <property type="match status" value="1"/>
</dbReference>
<comment type="caution">
    <text evidence="2">The sequence shown here is derived from an EMBL/GenBank/DDBJ whole genome shotgun (WGS) entry which is preliminary data.</text>
</comment>
<dbReference type="PANTHER" id="PTHR40396">
    <property type="entry name" value="ATPASE-LIKE PROTEIN"/>
    <property type="match status" value="1"/>
</dbReference>
<dbReference type="PANTHER" id="PTHR40396:SF1">
    <property type="entry name" value="ATPASE AAA-TYPE CORE DOMAIN-CONTAINING PROTEIN"/>
    <property type="match status" value="1"/>
</dbReference>
<dbReference type="Gene3D" id="3.40.50.300">
    <property type="entry name" value="P-loop containing nucleotide triphosphate hydrolases"/>
    <property type="match status" value="2"/>
</dbReference>
<accession>A0ABT9JTI6</accession>
<dbReference type="GO" id="GO:0005524">
    <property type="term" value="F:ATP binding"/>
    <property type="evidence" value="ECO:0007669"/>
    <property type="project" value="UniProtKB-KW"/>
</dbReference>
<dbReference type="CDD" id="cd00267">
    <property type="entry name" value="ABC_ATPase"/>
    <property type="match status" value="1"/>
</dbReference>
<keyword evidence="2" id="KW-0547">Nucleotide-binding</keyword>
<sequence length="424" mass="47693">MILEFRVSNFRSIRDEVLISFVASKDKKLAEQNLLVTGLTGISHALKSLAIYGANASGKSTLLSALAYMRSVVAESATMLQLGQTFNIQPFKLDAAFVNKPSFFEITFLFNGIRHQYGFEITPERIVDEWLLVYKTSKPQQWFRRVFDEKLGAYEYEFSSHLSGPRKVWQESTRANALFLSTAAQLNSELLGPLFRWLAGQIIYFNAGFSPAPDYTTSLLQTDQGRQSVRDFLASADISIEEITSVAQKGVTQNIVFGPEGTKVSMDENEIIMPKFIHKTASGSATFELHEESGGTQRLYMLAAPIFDVLNQGRILIVDELDSSLHPILVRSLIKLFHHKETNPKNAQLLFTTHDTSLLDKSLLRKDQIWFIEKNKDQASTLTSLADFSPRETEAWEKGYLIGRYGAIPFIDGDLSFTQSNEST</sequence>
<dbReference type="RefSeq" id="WP_306389553.1">
    <property type="nucleotide sequence ID" value="NZ_JAVCAP010000015.1"/>
</dbReference>
<name>A0ABT9JTI6_9PROT</name>
<keyword evidence="2" id="KW-0067">ATP-binding</keyword>
<feature type="domain" description="ATPase AAA-type core" evidence="1">
    <location>
        <begin position="50"/>
        <end position="360"/>
    </location>
</feature>
<dbReference type="SUPFAM" id="SSF52540">
    <property type="entry name" value="P-loop containing nucleoside triphosphate hydrolases"/>
    <property type="match status" value="1"/>
</dbReference>
<keyword evidence="3" id="KW-1185">Reference proteome</keyword>
<evidence type="ECO:0000313" key="2">
    <source>
        <dbReference type="EMBL" id="MDP8567830.1"/>
    </source>
</evidence>
<gene>
    <name evidence="2" type="ORF">Q9291_08200</name>
</gene>
<dbReference type="InterPro" id="IPR027417">
    <property type="entry name" value="P-loop_NTPase"/>
</dbReference>
<dbReference type="EMBL" id="JAVCAP010000015">
    <property type="protein sequence ID" value="MDP8567830.1"/>
    <property type="molecule type" value="Genomic_DNA"/>
</dbReference>
<evidence type="ECO:0000313" key="3">
    <source>
        <dbReference type="Proteomes" id="UP001225906"/>
    </source>
</evidence>
<reference evidence="3" key="1">
    <citation type="journal article" date="2019" name="Int. J. Syst. Evol. Microbiol.">
        <title>The Global Catalogue of Microorganisms (GCM) 10K type strain sequencing project: providing services to taxonomists for standard genome sequencing and annotation.</title>
        <authorList>
            <consortium name="The Broad Institute Genomics Platform"/>
            <consortium name="The Broad Institute Genome Sequencing Center for Infectious Disease"/>
            <person name="Wu L."/>
            <person name="Ma J."/>
        </authorList>
    </citation>
    <scope>NUCLEOTIDE SEQUENCE [LARGE SCALE GENOMIC DNA]</scope>
    <source>
        <strain evidence="3">VKM B-3159</strain>
    </source>
</reference>
<dbReference type="InterPro" id="IPR003959">
    <property type="entry name" value="ATPase_AAA_core"/>
</dbReference>
<protein>
    <submittedName>
        <fullName evidence="2">ATP-binding protein</fullName>
    </submittedName>
</protein>
<dbReference type="Proteomes" id="UP001225906">
    <property type="component" value="Unassembled WGS sequence"/>
</dbReference>
<evidence type="ECO:0000259" key="1">
    <source>
        <dbReference type="Pfam" id="PF13304"/>
    </source>
</evidence>